<name>A0A6N3Z6D8_ALIFS</name>
<evidence type="ECO:0000313" key="1">
    <source>
        <dbReference type="EMBL" id="MUK46400.1"/>
    </source>
</evidence>
<dbReference type="AlphaFoldDB" id="A0A6N3Z6D8"/>
<sequence length="109" mass="12325">MKKTLLITLLFSTQVSAVTSEEIEESYTVLGVSSHCLELTKDIYEAPNSEYYIYNSVKVNATILKGIAKGRLEATNSYKVAQHNSYKNEFKTFNIQACDSILNKLDDYI</sequence>
<proteinExistence type="predicted"/>
<dbReference type="EMBL" id="WOBO01000015">
    <property type="protein sequence ID" value="MUK46400.1"/>
    <property type="molecule type" value="Genomic_DNA"/>
</dbReference>
<gene>
    <name evidence="1" type="ORF">GNP77_13515</name>
</gene>
<protein>
    <submittedName>
        <fullName evidence="1">Uncharacterized protein</fullName>
    </submittedName>
</protein>
<accession>A0A6N3Z6D8</accession>
<organism evidence="1 2">
    <name type="scientific">Aliivibrio fischeri</name>
    <name type="common">Vibrio fischeri</name>
    <dbReference type="NCBI Taxonomy" id="668"/>
    <lineage>
        <taxon>Bacteria</taxon>
        <taxon>Pseudomonadati</taxon>
        <taxon>Pseudomonadota</taxon>
        <taxon>Gammaproteobacteria</taxon>
        <taxon>Vibrionales</taxon>
        <taxon>Vibrionaceae</taxon>
        <taxon>Aliivibrio</taxon>
    </lineage>
</organism>
<reference evidence="1 2" key="1">
    <citation type="submission" date="2019-11" db="EMBL/GenBank/DDBJ databases">
        <title>Using colonization assays and comparative genomics to discover symbiosis behaviors and factors in Vibrio fischeri.</title>
        <authorList>
            <person name="Bongrand C."/>
            <person name="Moriano-Gutierrez S."/>
            <person name="Arevalo P."/>
            <person name="Mcfall-Ngai M."/>
            <person name="Visick K."/>
            <person name="Polz M.F."/>
            <person name="Ruby E.G."/>
        </authorList>
    </citation>
    <scope>NUCLEOTIDE SEQUENCE [LARGE SCALE GENOMIC DNA]</scope>
    <source>
        <strain evidence="2">emors.3.2</strain>
    </source>
</reference>
<dbReference type="RefSeq" id="WP_155658061.1">
    <property type="nucleotide sequence ID" value="NZ_WOBO01000015.1"/>
</dbReference>
<evidence type="ECO:0000313" key="2">
    <source>
        <dbReference type="Proteomes" id="UP000435323"/>
    </source>
</evidence>
<dbReference type="Proteomes" id="UP000435323">
    <property type="component" value="Unassembled WGS sequence"/>
</dbReference>
<comment type="caution">
    <text evidence="1">The sequence shown here is derived from an EMBL/GenBank/DDBJ whole genome shotgun (WGS) entry which is preliminary data.</text>
</comment>